<reference evidence="3" key="1">
    <citation type="journal article" date="2019" name="Int. J. Syst. Evol. Microbiol.">
        <title>The Global Catalogue of Microorganisms (GCM) 10K type strain sequencing project: providing services to taxonomists for standard genome sequencing and annotation.</title>
        <authorList>
            <consortium name="The Broad Institute Genomics Platform"/>
            <consortium name="The Broad Institute Genome Sequencing Center for Infectious Disease"/>
            <person name="Wu L."/>
            <person name="Ma J."/>
        </authorList>
    </citation>
    <scope>NUCLEOTIDE SEQUENCE [LARGE SCALE GENOMIC DNA]</scope>
    <source>
        <strain evidence="3">JCM 16702</strain>
    </source>
</reference>
<dbReference type="EMBL" id="BAAAZG010000019">
    <property type="protein sequence ID" value="GAA4074516.1"/>
    <property type="molecule type" value="Genomic_DNA"/>
</dbReference>
<keyword evidence="3" id="KW-1185">Reference proteome</keyword>
<dbReference type="Proteomes" id="UP001500683">
    <property type="component" value="Unassembled WGS sequence"/>
</dbReference>
<evidence type="ECO:0000313" key="2">
    <source>
        <dbReference type="EMBL" id="GAA4074516.1"/>
    </source>
</evidence>
<organism evidence="2 3">
    <name type="scientific">Actinomadura miaoliensis</name>
    <dbReference type="NCBI Taxonomy" id="430685"/>
    <lineage>
        <taxon>Bacteria</taxon>
        <taxon>Bacillati</taxon>
        <taxon>Actinomycetota</taxon>
        <taxon>Actinomycetes</taxon>
        <taxon>Streptosporangiales</taxon>
        <taxon>Thermomonosporaceae</taxon>
        <taxon>Actinomadura</taxon>
    </lineage>
</organism>
<name>A0ABP7VU73_9ACTN</name>
<feature type="region of interest" description="Disordered" evidence="1">
    <location>
        <begin position="1"/>
        <end position="29"/>
    </location>
</feature>
<gene>
    <name evidence="2" type="ORF">GCM10022214_34160</name>
</gene>
<sequence length="57" mass="6009">MPGPILLEPRPDDVTAEATGSAAGREADVRRALPPIMLSATPRWPSQPVTDLTSVAE</sequence>
<accession>A0ABP7VU73</accession>
<protein>
    <submittedName>
        <fullName evidence="2">Uncharacterized protein</fullName>
    </submittedName>
</protein>
<comment type="caution">
    <text evidence="2">The sequence shown here is derived from an EMBL/GenBank/DDBJ whole genome shotgun (WGS) entry which is preliminary data.</text>
</comment>
<proteinExistence type="predicted"/>
<evidence type="ECO:0000313" key="3">
    <source>
        <dbReference type="Proteomes" id="UP001500683"/>
    </source>
</evidence>
<evidence type="ECO:0000256" key="1">
    <source>
        <dbReference type="SAM" id="MobiDB-lite"/>
    </source>
</evidence>